<dbReference type="SMART" id="SM00365">
    <property type="entry name" value="LRR_SD22"/>
    <property type="match status" value="5"/>
</dbReference>
<protein>
    <recommendedName>
        <fullName evidence="16">TIR domain-containing protein</fullName>
    </recommendedName>
</protein>
<dbReference type="Pfam" id="PF01582">
    <property type="entry name" value="TIR"/>
    <property type="match status" value="1"/>
</dbReference>
<keyword evidence="4" id="KW-0433">Leucine-rich repeat</keyword>
<dbReference type="SMART" id="SM00369">
    <property type="entry name" value="LRR_TYP"/>
    <property type="match status" value="13"/>
</dbReference>
<dbReference type="EMBL" id="DYDO01000009">
    <property type="protein sequence ID" value="DBA18336.1"/>
    <property type="molecule type" value="Genomic_DNA"/>
</dbReference>
<evidence type="ECO:0000313" key="18">
    <source>
        <dbReference type="Proteomes" id="UP001181693"/>
    </source>
</evidence>
<dbReference type="PRINTS" id="PR00019">
    <property type="entry name" value="LEURICHRPT"/>
</dbReference>
<dbReference type="SUPFAM" id="SSF52200">
    <property type="entry name" value="Toll/Interleukin receptor TIR domain"/>
    <property type="match status" value="1"/>
</dbReference>
<comment type="caution">
    <text evidence="17">The sequence shown here is derived from an EMBL/GenBank/DDBJ whole genome shotgun (WGS) entry which is preliminary data.</text>
</comment>
<keyword evidence="7" id="KW-0677">Repeat</keyword>
<dbReference type="PROSITE" id="PS51450">
    <property type="entry name" value="LRR"/>
    <property type="match status" value="3"/>
</dbReference>
<keyword evidence="8" id="KW-0967">Endosome</keyword>
<evidence type="ECO:0000259" key="16">
    <source>
        <dbReference type="PROSITE" id="PS50104"/>
    </source>
</evidence>
<dbReference type="PROSITE" id="PS50104">
    <property type="entry name" value="TIR"/>
    <property type="match status" value="1"/>
</dbReference>
<evidence type="ECO:0000256" key="8">
    <source>
        <dbReference type="ARBA" id="ARBA00022753"/>
    </source>
</evidence>
<dbReference type="Gene3D" id="3.80.10.10">
    <property type="entry name" value="Ribonuclease Inhibitor"/>
    <property type="match status" value="1"/>
</dbReference>
<comment type="similarity">
    <text evidence="2">Belongs to the Toll-like receptor family.</text>
</comment>
<dbReference type="GO" id="GO:0006954">
    <property type="term" value="P:inflammatory response"/>
    <property type="evidence" value="ECO:0007669"/>
    <property type="project" value="UniProtKB-KW"/>
</dbReference>
<keyword evidence="5" id="KW-0812">Transmembrane</keyword>
<keyword evidence="18" id="KW-1185">Reference proteome</keyword>
<dbReference type="Gene3D" id="3.40.50.10140">
    <property type="entry name" value="Toll/interleukin-1 receptor homology (TIR) domain"/>
    <property type="match status" value="1"/>
</dbReference>
<dbReference type="GO" id="GO:0005886">
    <property type="term" value="C:plasma membrane"/>
    <property type="evidence" value="ECO:0007669"/>
    <property type="project" value="TreeGrafter"/>
</dbReference>
<accession>A0AAV3A1V7</accession>
<name>A0AAV3A1V7_PYXAD</name>
<dbReference type="SMART" id="SM00082">
    <property type="entry name" value="LRRCT"/>
    <property type="match status" value="1"/>
</dbReference>
<dbReference type="GO" id="GO:0045087">
    <property type="term" value="P:innate immune response"/>
    <property type="evidence" value="ECO:0007669"/>
    <property type="project" value="UniProtKB-KW"/>
</dbReference>
<evidence type="ECO:0000256" key="2">
    <source>
        <dbReference type="ARBA" id="ARBA00009634"/>
    </source>
</evidence>
<dbReference type="GO" id="GO:0032755">
    <property type="term" value="P:positive regulation of interleukin-6 production"/>
    <property type="evidence" value="ECO:0007669"/>
    <property type="project" value="TreeGrafter"/>
</dbReference>
<evidence type="ECO:0000256" key="10">
    <source>
        <dbReference type="ARBA" id="ARBA00022989"/>
    </source>
</evidence>
<keyword evidence="6" id="KW-0732">Signal</keyword>
<organism evidence="17 18">
    <name type="scientific">Pyxicephalus adspersus</name>
    <name type="common">African bullfrog</name>
    <dbReference type="NCBI Taxonomy" id="30357"/>
    <lineage>
        <taxon>Eukaryota</taxon>
        <taxon>Metazoa</taxon>
        <taxon>Chordata</taxon>
        <taxon>Craniata</taxon>
        <taxon>Vertebrata</taxon>
        <taxon>Euteleostomi</taxon>
        <taxon>Amphibia</taxon>
        <taxon>Batrachia</taxon>
        <taxon>Anura</taxon>
        <taxon>Neobatrachia</taxon>
        <taxon>Ranoidea</taxon>
        <taxon>Pyxicephalidae</taxon>
        <taxon>Pyxicephalinae</taxon>
        <taxon>Pyxicephalus</taxon>
    </lineage>
</organism>
<keyword evidence="12" id="KW-0675">Receptor</keyword>
<feature type="domain" description="TIR" evidence="16">
    <location>
        <begin position="837"/>
        <end position="979"/>
    </location>
</feature>
<dbReference type="AlphaFoldDB" id="A0AAV3A1V7"/>
<dbReference type="PANTHER" id="PTHR47410:SF4">
    <property type="entry name" value="TOLL-LIKE RECEPTOR 9"/>
    <property type="match status" value="1"/>
</dbReference>
<keyword evidence="11" id="KW-0472">Membrane</keyword>
<reference evidence="17" key="1">
    <citation type="thesis" date="2020" institute="ProQuest LLC" country="789 East Eisenhower Parkway, Ann Arbor, MI, USA">
        <title>Comparative Genomics and Chromosome Evolution.</title>
        <authorList>
            <person name="Mudd A.B."/>
        </authorList>
    </citation>
    <scope>NUCLEOTIDE SEQUENCE</scope>
    <source>
        <strain evidence="17">1538</strain>
        <tissue evidence="17">Blood</tissue>
    </source>
</reference>
<dbReference type="GO" id="GO:0005768">
    <property type="term" value="C:endosome"/>
    <property type="evidence" value="ECO:0007669"/>
    <property type="project" value="UniProtKB-SubCell"/>
</dbReference>
<dbReference type="GO" id="GO:0007249">
    <property type="term" value="P:canonical NF-kappaB signal transduction"/>
    <property type="evidence" value="ECO:0007669"/>
    <property type="project" value="TreeGrafter"/>
</dbReference>
<evidence type="ECO:0000256" key="12">
    <source>
        <dbReference type="ARBA" id="ARBA00023170"/>
    </source>
</evidence>
<gene>
    <name evidence="17" type="ORF">GDO54_016596</name>
</gene>
<comment type="subcellular location">
    <subcellularLocation>
        <location evidence="15">Endomembrane system</location>
        <topology evidence="15">Single-pass type I membrane protein</topology>
    </subcellularLocation>
    <subcellularLocation>
        <location evidence="1">Endosome</location>
    </subcellularLocation>
</comment>
<dbReference type="InterPro" id="IPR032675">
    <property type="entry name" value="LRR_dom_sf"/>
</dbReference>
<evidence type="ECO:0000256" key="5">
    <source>
        <dbReference type="ARBA" id="ARBA00022692"/>
    </source>
</evidence>
<keyword evidence="14" id="KW-0395">Inflammatory response</keyword>
<dbReference type="InterPro" id="IPR035897">
    <property type="entry name" value="Toll_tir_struct_dom_sf"/>
</dbReference>
<proteinExistence type="inferred from homology"/>
<keyword evidence="9" id="KW-0391">Immunity</keyword>
<evidence type="ECO:0000256" key="13">
    <source>
        <dbReference type="ARBA" id="ARBA00023180"/>
    </source>
</evidence>
<evidence type="ECO:0000256" key="4">
    <source>
        <dbReference type="ARBA" id="ARBA00022614"/>
    </source>
</evidence>
<sequence length="997" mass="115716">MFLPCDDEKNATVVECSGRPLKHVPPIISDRVIELDLSLNKLRDLTKRTFAGVPNLKKINISMNCRPTNLRPDKKKCSLSIEPKTLVKLKLLEDLDLSGNSLTTVPFLPKNIKYLNLNLNHIYTLTELDFAGLTKLISLQMGSNCYYQNTCEQEFSISEGALGNITSMEILGLSFNNISSFPRNLPASLLELYLAENRIWKIDKEDLCYLSKLQKLDLQLNCQWCDYIAQPCFPCQNNSALQLGLGAFDCLTNLTDLNLRGNSLPTMNSSLFQGLSTLTHLDLSDNRLDFAKETFFSKLPNLKTLDLSFNLGPYEYIHERLVINPIATAMKSLQQIFLMGYYFNILDSGIQPLLNLPNLKEINLGKNFIQKANLSMIWLNKRVRRVDLAGNLISFQKTCEKRTNELPASFSHRYKDNVSGLIELQHDRNVIYGNSKKGSTDCWHYKRSVDLSFNNLMALHSDNFVGMEDIEWLNISYNYINQRLDGDQFGNLKSLLHLDLSYNRFDLYHYFAFSELPNLRILNLAHNEYQFMLKGVTHRLNFLENLTNLIELNLNHNMIGLRVTKELKNPSLERLFFRKNQLVNLWEYGKQAYFTMFTNLTRLKLLDISYNKLTVIPVEVLEYFPVSLETLIISHNDLYSFHWEKIIHLVNLTYLDLSHNSLTCLYSTSLRSKITSLNLKSNKITSVSKEFFESYLNLKDLFLSKNRIQTINVNSFPKQLLQTLQHLDVRKNPFDCSCHTSWFIQFLMETRIVVPRLSTDVICDSPDSMRGKLLPSMNPESCQDLYGQTCFVCSALLVIGLLVVSLTWKLFSWDLWYLSQVLVAFIRPYSKLPGPSEEYDAFVVFNTNDDAVTDWVYNELLVQLESTGRFNLCLEDRDWLAGKSSIENLYEAIYKSKRTVFILDHEGFNTGLLCHAFLMSHQRLLDEKRDVVVLVILDQTMKMSRYLLTRKRICPKTFLIWPRNPRAHRHFWHRLQKLLRKDSQHYYDPQLQKQLAQ</sequence>
<evidence type="ECO:0000256" key="1">
    <source>
        <dbReference type="ARBA" id="ARBA00004177"/>
    </source>
</evidence>
<evidence type="ECO:0000256" key="7">
    <source>
        <dbReference type="ARBA" id="ARBA00022737"/>
    </source>
</evidence>
<dbReference type="InterPro" id="IPR000483">
    <property type="entry name" value="Cys-rich_flank_reg_C"/>
</dbReference>
<dbReference type="Pfam" id="PF00560">
    <property type="entry name" value="LRR_1"/>
    <property type="match status" value="1"/>
</dbReference>
<dbReference type="SUPFAM" id="SSF52058">
    <property type="entry name" value="L domain-like"/>
    <property type="match status" value="1"/>
</dbReference>
<evidence type="ECO:0000256" key="6">
    <source>
        <dbReference type="ARBA" id="ARBA00022729"/>
    </source>
</evidence>
<dbReference type="InterPro" id="IPR001611">
    <property type="entry name" value="Leu-rich_rpt"/>
</dbReference>
<dbReference type="GO" id="GO:0051607">
    <property type="term" value="P:defense response to virus"/>
    <property type="evidence" value="ECO:0007669"/>
    <property type="project" value="TreeGrafter"/>
</dbReference>
<dbReference type="SMART" id="SM00255">
    <property type="entry name" value="TIR"/>
    <property type="match status" value="1"/>
</dbReference>
<dbReference type="PANTHER" id="PTHR47410">
    <property type="entry name" value="TOLL-LIKE RECEPTOR 7-RELATED"/>
    <property type="match status" value="1"/>
</dbReference>
<dbReference type="SUPFAM" id="SSF52047">
    <property type="entry name" value="RNI-like"/>
    <property type="match status" value="1"/>
</dbReference>
<dbReference type="InterPro" id="IPR000157">
    <property type="entry name" value="TIR_dom"/>
</dbReference>
<dbReference type="GO" id="GO:0038187">
    <property type="term" value="F:pattern recognition receptor activity"/>
    <property type="evidence" value="ECO:0007669"/>
    <property type="project" value="TreeGrafter"/>
</dbReference>
<keyword evidence="13" id="KW-0325">Glycoprotein</keyword>
<evidence type="ECO:0000256" key="11">
    <source>
        <dbReference type="ARBA" id="ARBA00023136"/>
    </source>
</evidence>
<keyword evidence="3" id="KW-0399">Innate immunity</keyword>
<evidence type="ECO:0000256" key="3">
    <source>
        <dbReference type="ARBA" id="ARBA00022588"/>
    </source>
</evidence>
<evidence type="ECO:0000256" key="9">
    <source>
        <dbReference type="ARBA" id="ARBA00022859"/>
    </source>
</evidence>
<dbReference type="GO" id="GO:1902533">
    <property type="term" value="P:positive regulation of intracellular signal transduction"/>
    <property type="evidence" value="ECO:0007669"/>
    <property type="project" value="UniProtKB-ARBA"/>
</dbReference>
<evidence type="ECO:0000256" key="15">
    <source>
        <dbReference type="ARBA" id="ARBA00046288"/>
    </source>
</evidence>
<keyword evidence="10" id="KW-1133">Transmembrane helix</keyword>
<dbReference type="GO" id="GO:0002224">
    <property type="term" value="P:toll-like receptor signaling pathway"/>
    <property type="evidence" value="ECO:0007669"/>
    <property type="project" value="TreeGrafter"/>
</dbReference>
<dbReference type="InterPro" id="IPR003591">
    <property type="entry name" value="Leu-rich_rpt_typical-subtyp"/>
</dbReference>
<dbReference type="Pfam" id="PF13855">
    <property type="entry name" value="LRR_8"/>
    <property type="match status" value="3"/>
</dbReference>
<dbReference type="SMART" id="SM00364">
    <property type="entry name" value="LRR_BAC"/>
    <property type="match status" value="6"/>
</dbReference>
<evidence type="ECO:0000313" key="17">
    <source>
        <dbReference type="EMBL" id="DBA18336.1"/>
    </source>
</evidence>
<dbReference type="Proteomes" id="UP001181693">
    <property type="component" value="Unassembled WGS sequence"/>
</dbReference>
<evidence type="ECO:0000256" key="14">
    <source>
        <dbReference type="ARBA" id="ARBA00023198"/>
    </source>
</evidence>